<dbReference type="PANTHER" id="PTHR23077">
    <property type="entry name" value="AAA-FAMILY ATPASE"/>
    <property type="match status" value="1"/>
</dbReference>
<dbReference type="Pfam" id="PF22878">
    <property type="entry name" value="SPT2_N"/>
    <property type="match status" value="1"/>
</dbReference>
<dbReference type="CDD" id="cd19511">
    <property type="entry name" value="RecA-like_CDC48_r2-like"/>
    <property type="match status" value="1"/>
</dbReference>
<dbReference type="InterPro" id="IPR037464">
    <property type="entry name" value="Taspase1"/>
</dbReference>
<keyword evidence="3" id="KW-0677">Repeat</keyword>
<name>A0A7R8X765_9CRUS</name>
<dbReference type="SUPFAM" id="SSF56235">
    <property type="entry name" value="N-terminal nucleophile aminohydrolases (Ntn hydrolases)"/>
    <property type="match status" value="1"/>
</dbReference>
<feature type="region of interest" description="Disordered" evidence="9">
    <location>
        <begin position="225"/>
        <end position="253"/>
    </location>
</feature>
<dbReference type="InterPro" id="IPR003959">
    <property type="entry name" value="ATPase_AAA_core"/>
</dbReference>
<feature type="compositionally biased region" description="Basic and acidic residues" evidence="9">
    <location>
        <begin position="339"/>
        <end position="348"/>
    </location>
</feature>
<keyword evidence="6" id="KW-0175">Coiled coil</keyword>
<evidence type="ECO:0000256" key="4">
    <source>
        <dbReference type="ARBA" id="ARBA00022741"/>
    </source>
</evidence>
<feature type="compositionally biased region" description="Basic and acidic residues" evidence="9">
    <location>
        <begin position="225"/>
        <end position="252"/>
    </location>
</feature>
<feature type="compositionally biased region" description="Pro residues" evidence="9">
    <location>
        <begin position="536"/>
        <end position="552"/>
    </location>
</feature>
<dbReference type="FunFam" id="1.10.8.60:FF:000069">
    <property type="entry name" value="spermatogenesis-associated protein 5 isoform X1"/>
    <property type="match status" value="1"/>
</dbReference>
<evidence type="ECO:0000259" key="10">
    <source>
        <dbReference type="PROSITE" id="PS51269"/>
    </source>
</evidence>
<feature type="compositionally biased region" description="Basic and acidic residues" evidence="9">
    <location>
        <begin position="523"/>
        <end position="535"/>
    </location>
</feature>
<feature type="compositionally biased region" description="Basic and acidic residues" evidence="9">
    <location>
        <begin position="395"/>
        <end position="454"/>
    </location>
</feature>
<keyword evidence="12" id="KW-1185">Reference proteome</keyword>
<feature type="domain" description="COMM" evidence="10">
    <location>
        <begin position="137"/>
        <end position="201"/>
    </location>
</feature>
<dbReference type="PROSITE" id="PS00674">
    <property type="entry name" value="AAA"/>
    <property type="match status" value="2"/>
</dbReference>
<dbReference type="InterPro" id="IPR027417">
    <property type="entry name" value="P-loop_NTPase"/>
</dbReference>
<dbReference type="GO" id="GO:0005524">
    <property type="term" value="F:ATP binding"/>
    <property type="evidence" value="ECO:0007669"/>
    <property type="project" value="UniProtKB-KW"/>
</dbReference>
<protein>
    <recommendedName>
        <fullName evidence="10">COMM domain-containing protein</fullName>
    </recommendedName>
</protein>
<keyword evidence="5" id="KW-0067">ATP-binding</keyword>
<feature type="compositionally biased region" description="Basic and acidic residues" evidence="9">
    <location>
        <begin position="499"/>
        <end position="513"/>
    </location>
</feature>
<dbReference type="Pfam" id="PF17862">
    <property type="entry name" value="AAA_lid_3"/>
    <property type="match status" value="1"/>
</dbReference>
<dbReference type="Gene3D" id="3.40.50.300">
    <property type="entry name" value="P-loop containing nucleotide triphosphate hydrolases"/>
    <property type="match status" value="2"/>
</dbReference>
<dbReference type="Gene3D" id="3.60.20.30">
    <property type="entry name" value="(Glycosyl)asparaginase"/>
    <property type="match status" value="1"/>
</dbReference>
<reference evidence="11" key="1">
    <citation type="submission" date="2020-11" db="EMBL/GenBank/DDBJ databases">
        <authorList>
            <person name="Tran Van P."/>
        </authorList>
    </citation>
    <scope>NUCLEOTIDE SEQUENCE</scope>
</reference>
<dbReference type="Gene3D" id="1.10.8.60">
    <property type="match status" value="2"/>
</dbReference>
<evidence type="ECO:0000256" key="3">
    <source>
        <dbReference type="ARBA" id="ARBA00022737"/>
    </source>
</evidence>
<feature type="compositionally biased region" description="Acidic residues" evidence="9">
    <location>
        <begin position="642"/>
        <end position="661"/>
    </location>
</feature>
<dbReference type="InterPro" id="IPR041569">
    <property type="entry name" value="AAA_lid_3"/>
</dbReference>
<dbReference type="InterPro" id="IPR003960">
    <property type="entry name" value="ATPase_AAA_CS"/>
</dbReference>
<dbReference type="InterPro" id="IPR013256">
    <property type="entry name" value="Chromatin_SPT2"/>
</dbReference>
<keyword evidence="4" id="KW-0547">Nucleotide-binding</keyword>
<dbReference type="SUPFAM" id="SSF52540">
    <property type="entry name" value="P-loop containing nucleoside triphosphate hydrolases"/>
    <property type="match status" value="2"/>
</dbReference>
<dbReference type="InterPro" id="IPR000246">
    <property type="entry name" value="Peptidase_T2"/>
</dbReference>
<dbReference type="CDD" id="cd04514">
    <property type="entry name" value="Taspase1_like"/>
    <property type="match status" value="1"/>
</dbReference>
<dbReference type="Proteomes" id="UP000677054">
    <property type="component" value="Unassembled WGS sequence"/>
</dbReference>
<dbReference type="EMBL" id="CAJPEV010000577">
    <property type="protein sequence ID" value="CAG0886627.1"/>
    <property type="molecule type" value="Genomic_DNA"/>
</dbReference>
<dbReference type="GO" id="GO:0005737">
    <property type="term" value="C:cytoplasm"/>
    <property type="evidence" value="ECO:0007669"/>
    <property type="project" value="TreeGrafter"/>
</dbReference>
<dbReference type="FunFam" id="3.40.50.300:FF:000018">
    <property type="entry name" value="Cell division control 48"/>
    <property type="match status" value="1"/>
</dbReference>
<evidence type="ECO:0000256" key="1">
    <source>
        <dbReference type="ARBA" id="ARBA00006461"/>
    </source>
</evidence>
<comment type="similarity">
    <text evidence="2">Belongs to the Ntn-hydrolase family.</text>
</comment>
<evidence type="ECO:0000256" key="7">
    <source>
        <dbReference type="PIRSR" id="PIRSR600246-1"/>
    </source>
</evidence>
<dbReference type="GO" id="GO:0016887">
    <property type="term" value="F:ATP hydrolysis activity"/>
    <property type="evidence" value="ECO:0007669"/>
    <property type="project" value="InterPro"/>
</dbReference>
<feature type="compositionally biased region" description="Polar residues" evidence="9">
    <location>
        <begin position="597"/>
        <end position="610"/>
    </location>
</feature>
<evidence type="ECO:0000256" key="5">
    <source>
        <dbReference type="ARBA" id="ARBA00022840"/>
    </source>
</evidence>
<dbReference type="GO" id="GO:0004298">
    <property type="term" value="F:threonine-type endopeptidase activity"/>
    <property type="evidence" value="ECO:0007669"/>
    <property type="project" value="InterPro"/>
</dbReference>
<feature type="compositionally biased region" description="Basic and acidic residues" evidence="9">
    <location>
        <begin position="466"/>
        <end position="481"/>
    </location>
</feature>
<dbReference type="InterPro" id="IPR050168">
    <property type="entry name" value="AAA_ATPase_domain"/>
</dbReference>
<feature type="active site" description="Nucleophile" evidence="7">
    <location>
        <position position="902"/>
    </location>
</feature>
<evidence type="ECO:0000313" key="11">
    <source>
        <dbReference type="EMBL" id="CAD7244176.1"/>
    </source>
</evidence>
<dbReference type="Pfam" id="PF00004">
    <property type="entry name" value="AAA"/>
    <property type="match status" value="2"/>
</dbReference>
<dbReference type="SMART" id="SM00784">
    <property type="entry name" value="SPT2"/>
    <property type="match status" value="1"/>
</dbReference>
<feature type="region of interest" description="Disordered" evidence="9">
    <location>
        <begin position="339"/>
        <end position="661"/>
    </location>
</feature>
<sequence length="1885" mass="210327">METAKSLLWGQKEKVPSEVKFLGSQASLLDGSLFSLLKTLALDHLKESRLIHPHEWEILTQRHPDLPLPEIYAGMLSLLRHILRMKPQKIKTSEFQEQMFALGFSENHVQDLTELVYGNSRGKTRDLLVRAQPGVPKLTGMEWNLNAVISNSYVSRVLEPTFQVQMRLSTGTVHSFEMHATQFHHLRHTAQVKRFDTSLQAPKRSSKQKVSKDAIKKVLQKKEIEERKKQSEERKKKEELLSLRDKNKDSKNRVSKMLRLTKSSNKSVLEDACNDKDTAVTLAGPLQPDEDDYGYTSRESSAMYEKLLAKYNSAPDGGIISKSVKKTAKDIDATKARVKEALKEEIHGSRKARSSKKKIEDDSDGPEEEWEKKGEKEKPKQKPKPPAPPPMSFRDLLKIAETKQHEPVVVEKKVEEVKECEFDRPMTAREKEDYVREMNRKLQQEGKPRLRDPLPAKQRGPGYYKNFKEKSTLKKSADPEGKVQNGGQGSKPQTSQMGRIEDEKRKEHSKKIMEEEEEEAEEQKEKISSRPEKQRPQPPCKQKPSLQPPIPPSIQRKKPLSPPPVQRKKLPVSPTSVKKLPAPPLHREKQIPPPLPTQRQKLQVSSGNSSLKRRPQSPPPARSAPPEKKIIRALPKKGRIESDEEDEDLSDFIDDGPEEEEDYSKHIREIFGYDKRRYTSRRVEDSDSDECMESNFHDVMREEIHSTKMGILEDLADIRREKKLKQLKKRNIGSTSAPHYMRVCKQACLATMEQLRQGMSAVDAVSLAVSILEDCPHTNAGIGSNLTLDGKIECDASLMESERGAVGIVGSVSHIRNPISIPRLMVQDQFGPPLPLNRLKPLILVGKEAEKWAKKRGIPLVSQESMITKKAQHLFNVCHKSLSTVLEKDHTVPFPVEEVQDTVGAIAFDSSGTIASGVSSGGLVLKQPGRVGQAGSFGSGCWAEKFSKEKICVGTSTSGSGEYLLKTLIAQKGAECIAQTPLAMVGLSKALNTHFLQSKFLQHVPEKDRLGGMMALKTDEENASLDVVWGHTTLTMGIGYMSSNDRKPNARISKLPHGIIQGHAVYCLDMDTHTPQKRERKKTRSSLTPKSEKKCQLMQCVSCHVILLPIDKLKHSCNKSGVFEYGFIKDSIQYGPSKEITLPEYWTGEGNMVVYLNPASMHVLGCGVGDLVTVKNLSNSHGFTAVVTVLPNKEIPVLTLGASHEASLSLEIEGERAWVAVQKCTFPVIPAAVLELKLLTSPCPPEVSHSQHLSPYVKQFCEGMVLSHGRIIHVSYFGWMLSFQVISVEPLKFNSDVDDLDFSKLKLNEDVPTVLEGSDSTYPLSDPSDTSSVMFRVMQKTLFVIKTKNGDEGHGGPLWPRLFDIGALDSQIQDILTTLSFTLDGSSLPGTLGLMTGILIYGPMGTGKSMVGRALENEGKYPVIYILGPEIFSKFFGETEENLKKKFAQAEAKAPSIVFIDEVEAMCPKREGGSGSDQERRVTAMLLSILDGLRGQKRCVFVIGTSNKPQLIDPALRRPGRLEKEIEFPIPSVKGRLEIFGKSAARLHLHLSEDLLLTVAKNTHGYVGADLMALCSQVHALMQKSPGVEITWCHFQDLLKKLKPSAMKEICVEVPEVHWSDIGGMKDLKLKLEQSVSWPLLHPEAFTRLGITPPKGILMYGPPGCSKTLIAKALATETHLNFIAVRGPELFSKWVGESEQAVREVFRKARQASPSIIFFDEIDALAAPRGNSSGASNVHERVLAQLLTEMDGIEVLKDVFVLAATNRPDLVDQALLRPGRLDRIVYVPLPDANTRHEIFAIHLRNTPTAQDVNINELVALTEGYSGAEVAATCHEAALQALEESIDSQEVSWSHFKRALSIVKCQIRADYLKIYEEYQKKHKDLM</sequence>
<comment type="similarity">
    <text evidence="1">Belongs to the SPT2 family.</text>
</comment>
<dbReference type="PANTHER" id="PTHR23077:SF27">
    <property type="entry name" value="ATPASE FAMILY GENE 2 PROTEIN HOMOLOG A"/>
    <property type="match status" value="1"/>
</dbReference>
<dbReference type="InterPro" id="IPR029055">
    <property type="entry name" value="Ntn_hydrolases_N"/>
</dbReference>
<proteinExistence type="inferred from homology"/>
<evidence type="ECO:0000256" key="8">
    <source>
        <dbReference type="PIRSR" id="PIRSR600246-3"/>
    </source>
</evidence>
<dbReference type="InterPro" id="IPR054552">
    <property type="entry name" value="SPT2_N"/>
</dbReference>
<gene>
    <name evidence="11" type="ORF">DSTB1V02_LOCUS4078</name>
</gene>
<evidence type="ECO:0000313" key="12">
    <source>
        <dbReference type="Proteomes" id="UP000677054"/>
    </source>
</evidence>
<accession>A0A7R8X765</accession>
<dbReference type="InterPro" id="IPR003593">
    <property type="entry name" value="AAA+_ATPase"/>
</dbReference>
<feature type="site" description="Cleavage; by autolysis" evidence="8">
    <location>
        <begin position="901"/>
        <end position="902"/>
    </location>
</feature>
<evidence type="ECO:0000256" key="9">
    <source>
        <dbReference type="SAM" id="MobiDB-lite"/>
    </source>
</evidence>
<dbReference type="Pfam" id="PF01112">
    <property type="entry name" value="Asparaginase_2"/>
    <property type="match status" value="1"/>
</dbReference>
<dbReference type="SMART" id="SM00382">
    <property type="entry name" value="AAA"/>
    <property type="match status" value="2"/>
</dbReference>
<dbReference type="OrthoDB" id="27435at2759"/>
<evidence type="ECO:0000256" key="2">
    <source>
        <dbReference type="ARBA" id="ARBA00010872"/>
    </source>
</evidence>
<dbReference type="InterPro" id="IPR017920">
    <property type="entry name" value="COMM"/>
</dbReference>
<evidence type="ECO:0000256" key="6">
    <source>
        <dbReference type="ARBA" id="ARBA00023054"/>
    </source>
</evidence>
<dbReference type="EMBL" id="LR900094">
    <property type="protein sequence ID" value="CAD7244176.1"/>
    <property type="molecule type" value="Genomic_DNA"/>
</dbReference>
<dbReference type="Pfam" id="PF08243">
    <property type="entry name" value="SPT2"/>
    <property type="match status" value="1"/>
</dbReference>
<feature type="compositionally biased region" description="Basic and acidic residues" evidence="9">
    <location>
        <begin position="370"/>
        <end position="380"/>
    </location>
</feature>
<organism evidence="11">
    <name type="scientific">Darwinula stevensoni</name>
    <dbReference type="NCBI Taxonomy" id="69355"/>
    <lineage>
        <taxon>Eukaryota</taxon>
        <taxon>Metazoa</taxon>
        <taxon>Ecdysozoa</taxon>
        <taxon>Arthropoda</taxon>
        <taxon>Crustacea</taxon>
        <taxon>Oligostraca</taxon>
        <taxon>Ostracoda</taxon>
        <taxon>Podocopa</taxon>
        <taxon>Podocopida</taxon>
        <taxon>Darwinulocopina</taxon>
        <taxon>Darwinuloidea</taxon>
        <taxon>Darwinulidae</taxon>
        <taxon>Darwinula</taxon>
    </lineage>
</organism>
<dbReference type="PROSITE" id="PS51269">
    <property type="entry name" value="COMM"/>
    <property type="match status" value="1"/>
</dbReference>